<comment type="caution">
    <text evidence="3">The sequence shown here is derived from an EMBL/GenBank/DDBJ whole genome shotgun (WGS) entry which is preliminary data.</text>
</comment>
<accession>A0ABD0K256</accession>
<feature type="domain" description="DUF6570" evidence="2">
    <location>
        <begin position="102"/>
        <end position="183"/>
    </location>
</feature>
<feature type="compositionally biased region" description="Basic and acidic residues" evidence="1">
    <location>
        <begin position="1"/>
        <end position="17"/>
    </location>
</feature>
<gene>
    <name evidence="3" type="ORF">BaRGS_00027679</name>
</gene>
<keyword evidence="4" id="KW-1185">Reference proteome</keyword>
<feature type="region of interest" description="Disordered" evidence="1">
    <location>
        <begin position="1"/>
        <end position="42"/>
    </location>
</feature>
<evidence type="ECO:0000259" key="2">
    <source>
        <dbReference type="Pfam" id="PF20209"/>
    </source>
</evidence>
<feature type="compositionally biased region" description="Basic residues" evidence="1">
    <location>
        <begin position="22"/>
        <end position="32"/>
    </location>
</feature>
<dbReference type="Pfam" id="PF20209">
    <property type="entry name" value="DUF6570"/>
    <property type="match status" value="1"/>
</dbReference>
<protein>
    <recommendedName>
        <fullName evidence="2">DUF6570 domain-containing protein</fullName>
    </recommendedName>
</protein>
<dbReference type="InterPro" id="IPR046700">
    <property type="entry name" value="DUF6570"/>
</dbReference>
<name>A0ABD0K256_9CAEN</name>
<evidence type="ECO:0000313" key="3">
    <source>
        <dbReference type="EMBL" id="KAK7481043.1"/>
    </source>
</evidence>
<proteinExistence type="predicted"/>
<organism evidence="3 4">
    <name type="scientific">Batillaria attramentaria</name>
    <dbReference type="NCBI Taxonomy" id="370345"/>
    <lineage>
        <taxon>Eukaryota</taxon>
        <taxon>Metazoa</taxon>
        <taxon>Spiralia</taxon>
        <taxon>Lophotrochozoa</taxon>
        <taxon>Mollusca</taxon>
        <taxon>Gastropoda</taxon>
        <taxon>Caenogastropoda</taxon>
        <taxon>Sorbeoconcha</taxon>
        <taxon>Cerithioidea</taxon>
        <taxon>Batillariidae</taxon>
        <taxon>Batillaria</taxon>
    </lineage>
</organism>
<dbReference type="Proteomes" id="UP001519460">
    <property type="component" value="Unassembled WGS sequence"/>
</dbReference>
<dbReference type="EMBL" id="JACVVK020000268">
    <property type="protein sequence ID" value="KAK7481043.1"/>
    <property type="molecule type" value="Genomic_DNA"/>
</dbReference>
<evidence type="ECO:0000313" key="4">
    <source>
        <dbReference type="Proteomes" id="UP001519460"/>
    </source>
</evidence>
<reference evidence="3 4" key="1">
    <citation type="journal article" date="2023" name="Sci. Data">
        <title>Genome assembly of the Korean intertidal mud-creeper Batillaria attramentaria.</title>
        <authorList>
            <person name="Patra A.K."/>
            <person name="Ho P.T."/>
            <person name="Jun S."/>
            <person name="Lee S.J."/>
            <person name="Kim Y."/>
            <person name="Won Y.J."/>
        </authorList>
    </citation>
    <scope>NUCLEOTIDE SEQUENCE [LARGE SCALE GENOMIC DNA]</scope>
    <source>
        <strain evidence="3">Wonlab-2016</strain>
    </source>
</reference>
<sequence>MTKRRSSPECRRKESVRNRAGMTKRRSSKHYRNKEVVRDRHRRAEKRKRYDYRLSIAPSNACLQKKGVQASIIQQALRGTNSFQDTEWICDTCLRSVKKSVLPYLALANGLEFTVIPLPLVGLTTLEERCISPRIPFMQLRELRRDRQFGIMGNVANVPVDVSATVTSLPMRFADAEAVALKLKRRIRYKSSFTLMTLHQMASKH</sequence>
<dbReference type="AlphaFoldDB" id="A0ABD0K256"/>
<evidence type="ECO:0000256" key="1">
    <source>
        <dbReference type="SAM" id="MobiDB-lite"/>
    </source>
</evidence>